<sequence>MSRPHAAALVEDAWNSRMNQVLAGRGWTPRAVGHTGYGSADFVRVLGRVLLSRHPEEETIDAKDLAGPDAELGPERKVRGWRAFMTAQLMNAEVEVRIGETVHRTRTDRSGYVDLTVTGHDLEPGWHEVTITPVGGVSAEAHVQIVDPSVRFGLVSDIDDTIITTSLPRPLIAAYNTFVLTEQARHIVPGMAPMYRELLEERPGAPIFYLSTGAWNTEDTLNRFIRRHGYPAGPLLLTDWGPTNTGWFRSGQHHKRVTLHRLAREFPQIKWVLVGDDGQHDPKIYGDFARDRPDVVRAIGIRELTTTEQVLSHGLPVSNEGFAPRVHRPVPVVRAPDGYGLLRQLRAVLAQG</sequence>
<dbReference type="OrthoDB" id="9789875at2"/>
<proteinExistence type="predicted"/>
<protein>
    <recommendedName>
        <fullName evidence="1">Phosphatidate phosphatase APP1 catalytic domain-containing protein</fullName>
    </recommendedName>
</protein>
<evidence type="ECO:0000313" key="3">
    <source>
        <dbReference type="Proteomes" id="UP000004367"/>
    </source>
</evidence>
<dbReference type="EMBL" id="BAFE01000084">
    <property type="protein sequence ID" value="GAB49343.1"/>
    <property type="molecule type" value="Genomic_DNA"/>
</dbReference>
<dbReference type="GO" id="GO:0008195">
    <property type="term" value="F:phosphatidate phosphatase activity"/>
    <property type="evidence" value="ECO:0007669"/>
    <property type="project" value="InterPro"/>
</dbReference>
<evidence type="ECO:0000313" key="2">
    <source>
        <dbReference type="EMBL" id="GAB49343.1"/>
    </source>
</evidence>
<dbReference type="InterPro" id="IPR052935">
    <property type="entry name" value="Mg2+_PAP"/>
</dbReference>
<keyword evidence="3" id="KW-1185">Reference proteome</keyword>
<accession>H5UUD5</accession>
<reference evidence="2 3" key="1">
    <citation type="submission" date="2012-02" db="EMBL/GenBank/DDBJ databases">
        <title>Whole genome shotgun sequence of Mobilicoccus pelagius NBRC 104925.</title>
        <authorList>
            <person name="Yoshida Y."/>
            <person name="Hosoyama A."/>
            <person name="Tsuchikane K."/>
            <person name="Katsumata H."/>
            <person name="Yamazaki S."/>
            <person name="Fujita N."/>
        </authorList>
    </citation>
    <scope>NUCLEOTIDE SEQUENCE [LARGE SCALE GENOMIC DNA]</scope>
    <source>
        <strain evidence="2 3">NBRC 104925</strain>
    </source>
</reference>
<name>H5UUD5_9MICO</name>
<dbReference type="Pfam" id="PF09949">
    <property type="entry name" value="APP1_cat"/>
    <property type="match status" value="1"/>
</dbReference>
<dbReference type="PANTHER" id="PTHR28208">
    <property type="entry name" value="PHOSPHATIDATE PHOSPHATASE APP1"/>
    <property type="match status" value="1"/>
</dbReference>
<gene>
    <name evidence="2" type="ORF">MOPEL_113_00230</name>
</gene>
<organism evidence="2 3">
    <name type="scientific">Mobilicoccus pelagius NBRC 104925</name>
    <dbReference type="NCBI Taxonomy" id="1089455"/>
    <lineage>
        <taxon>Bacteria</taxon>
        <taxon>Bacillati</taxon>
        <taxon>Actinomycetota</taxon>
        <taxon>Actinomycetes</taxon>
        <taxon>Micrococcales</taxon>
        <taxon>Dermatophilaceae</taxon>
        <taxon>Mobilicoccus</taxon>
    </lineage>
</organism>
<dbReference type="InterPro" id="IPR019236">
    <property type="entry name" value="APP1_cat"/>
</dbReference>
<dbReference type="Proteomes" id="UP000004367">
    <property type="component" value="Unassembled WGS sequence"/>
</dbReference>
<dbReference type="PANTHER" id="PTHR28208:SF3">
    <property type="entry name" value="PHOSPHATIDATE PHOSPHATASE APP1"/>
    <property type="match status" value="1"/>
</dbReference>
<dbReference type="STRING" id="1089455.MOPEL_113_00230"/>
<dbReference type="AlphaFoldDB" id="H5UUD5"/>
<dbReference type="eggNOG" id="COG4850">
    <property type="taxonomic scope" value="Bacteria"/>
</dbReference>
<comment type="caution">
    <text evidence="2">The sequence shown here is derived from an EMBL/GenBank/DDBJ whole genome shotgun (WGS) entry which is preliminary data.</text>
</comment>
<dbReference type="RefSeq" id="WP_009483186.1">
    <property type="nucleotide sequence ID" value="NZ_BAFE01000084.1"/>
</dbReference>
<evidence type="ECO:0000259" key="1">
    <source>
        <dbReference type="Pfam" id="PF09949"/>
    </source>
</evidence>
<feature type="domain" description="Phosphatidate phosphatase APP1 catalytic" evidence="1">
    <location>
        <begin position="152"/>
        <end position="303"/>
    </location>
</feature>